<dbReference type="Proteomes" id="UP000722165">
    <property type="component" value="Unassembled WGS sequence"/>
</dbReference>
<dbReference type="PROSITE" id="PS50949">
    <property type="entry name" value="HTH_GNTR"/>
    <property type="match status" value="1"/>
</dbReference>
<dbReference type="Pfam" id="PF00392">
    <property type="entry name" value="GntR"/>
    <property type="match status" value="1"/>
</dbReference>
<dbReference type="InterPro" id="IPR011663">
    <property type="entry name" value="UTRA"/>
</dbReference>
<evidence type="ECO:0000259" key="4">
    <source>
        <dbReference type="PROSITE" id="PS50949"/>
    </source>
</evidence>
<evidence type="ECO:0000256" key="1">
    <source>
        <dbReference type="ARBA" id="ARBA00023015"/>
    </source>
</evidence>
<dbReference type="CDD" id="cd07377">
    <property type="entry name" value="WHTH_GntR"/>
    <property type="match status" value="1"/>
</dbReference>
<evidence type="ECO:0000313" key="5">
    <source>
        <dbReference type="EMBL" id="MBV4396708.1"/>
    </source>
</evidence>
<dbReference type="EMBL" id="JAHSPR010000003">
    <property type="protein sequence ID" value="MBV4396708.1"/>
    <property type="molecule type" value="Genomic_DNA"/>
</dbReference>
<keyword evidence="1" id="KW-0805">Transcription regulation</keyword>
<feature type="domain" description="HTH gntR-type" evidence="4">
    <location>
        <begin position="21"/>
        <end position="89"/>
    </location>
</feature>
<dbReference type="InterPro" id="IPR050679">
    <property type="entry name" value="Bact_HTH_transcr_reg"/>
</dbReference>
<dbReference type="RefSeq" id="WP_217734803.1">
    <property type="nucleotide sequence ID" value="NZ_JAHSPR010000003.1"/>
</dbReference>
<protein>
    <submittedName>
        <fullName evidence="5">GntR family transcriptional regulator</fullName>
    </submittedName>
</protein>
<evidence type="ECO:0000313" key="6">
    <source>
        <dbReference type="Proteomes" id="UP000722165"/>
    </source>
</evidence>
<keyword evidence="3" id="KW-0804">Transcription</keyword>
<dbReference type="InterPro" id="IPR000524">
    <property type="entry name" value="Tscrpt_reg_HTH_GntR"/>
</dbReference>
<evidence type="ECO:0000256" key="3">
    <source>
        <dbReference type="ARBA" id="ARBA00023163"/>
    </source>
</evidence>
<gene>
    <name evidence="5" type="ORF">KU392_05465</name>
</gene>
<dbReference type="SMART" id="SM00866">
    <property type="entry name" value="UTRA"/>
    <property type="match status" value="1"/>
</dbReference>
<keyword evidence="6" id="KW-1185">Reference proteome</keyword>
<dbReference type="PANTHER" id="PTHR44846">
    <property type="entry name" value="MANNOSYL-D-GLYCERATE TRANSPORT/METABOLISM SYSTEM REPRESSOR MNGR-RELATED"/>
    <property type="match status" value="1"/>
</dbReference>
<sequence>MQQKSVPLKKSLPRESGNKRIPRYAWLHQTLLTDIESGKYPVGSHLPTEEQLSTIYGVSRHTVREATRRLAEKGMITRSPSTGTVVNSATPIQNQSVYVSTFGSMDDLMLYTAQTRIEPFAHETIHADQDIAQQLLVPLNEKLVRLHAYRKLVKNDLLISYSHIYLNPAFKNIKNHLKGNHPSVFELLKTEFNQEIEKVHQEVGACLMPHQGIQALQLKPDCLALRITRVYFDKSNRLLAASDNFYIENNFRLITTWQKDNEQTKSLIK</sequence>
<dbReference type="SMART" id="SM00345">
    <property type="entry name" value="HTH_GNTR"/>
    <property type="match status" value="1"/>
</dbReference>
<keyword evidence="2" id="KW-0238">DNA-binding</keyword>
<proteinExistence type="predicted"/>
<organism evidence="5 6">
    <name type="scientific">Advenella alkanexedens</name>
    <dbReference type="NCBI Taxonomy" id="1481665"/>
    <lineage>
        <taxon>Bacteria</taxon>
        <taxon>Pseudomonadati</taxon>
        <taxon>Pseudomonadota</taxon>
        <taxon>Betaproteobacteria</taxon>
        <taxon>Burkholderiales</taxon>
        <taxon>Alcaligenaceae</taxon>
    </lineage>
</organism>
<dbReference type="PANTHER" id="PTHR44846:SF1">
    <property type="entry name" value="MANNOSYL-D-GLYCERATE TRANSPORT_METABOLISM SYSTEM REPRESSOR MNGR-RELATED"/>
    <property type="match status" value="1"/>
</dbReference>
<evidence type="ECO:0000256" key="2">
    <source>
        <dbReference type="ARBA" id="ARBA00023125"/>
    </source>
</evidence>
<accession>A0ABS6NM77</accession>
<comment type="caution">
    <text evidence="5">The sequence shown here is derived from an EMBL/GenBank/DDBJ whole genome shotgun (WGS) entry which is preliminary data.</text>
</comment>
<reference evidence="5 6" key="1">
    <citation type="submission" date="2021-06" db="EMBL/GenBank/DDBJ databases">
        <authorList>
            <person name="Lu T."/>
            <person name="Wang Q."/>
            <person name="Han X."/>
        </authorList>
    </citation>
    <scope>NUCLEOTIDE SEQUENCE [LARGE SCALE GENOMIC DNA]</scope>
    <source>
        <strain evidence="5 6">LAM0050</strain>
    </source>
</reference>
<name>A0ABS6NM77_9BURK</name>
<dbReference type="Pfam" id="PF07702">
    <property type="entry name" value="UTRA"/>
    <property type="match status" value="1"/>
</dbReference>